<protein>
    <recommendedName>
        <fullName evidence="3">Actin-like ATPase domain-containing protein</fullName>
    </recommendedName>
</protein>
<dbReference type="PANTHER" id="PTHR14187:SF5">
    <property type="entry name" value="HEAT SHOCK 70 KDA PROTEIN 12A"/>
    <property type="match status" value="1"/>
</dbReference>
<dbReference type="InterPro" id="IPR043129">
    <property type="entry name" value="ATPase_NBD"/>
</dbReference>
<sequence length="591" mass="65990">MADNRRAPYTGRSRKLILSIDVGTTFTATSYCLLQPGNVPKFEEILRWPKQATADAKVPSVLYYDESGVARAFGAETEDEDTILEAEEKEWVKTEWWKLRMRPGHLPIIRDLELPPLPPNVSVDQVFTDHLGYIKEQVKAYITTTYGSGGNIWDVLSPTMYVILTTPNGWEGAQQNRMRQAAIAAGLVDQDGGRRVKFVTEAEAAVLYAADSGSVGDWLVDDGHLILCDCGGGTVDITGYKINSVRPTLKLEEASASRCYLAGAVFVTLAAKAFFENRLRGTEWDNEDRMQRIVYHFDRNAKKKFAEGDTVAYVQVDGHRTLPDLGITRGRLKITGAEMESFFKDSLEKITEGLEIAFENGGRLADKVILVGGLASSPYMYSKLVAWGNQFGISVSRPDGPTVKAVANGALAWHLDSSVGSRIAKCHYGLSIGAPFDQADPQHCEDGRRRVQGLDGRWYIYDVWACIVKKNERLEAAKEFRRPFHSLRQADVTNKDYSLTVYAYRRVTAPTFLKFPRRENLLPGFDSICTVKGDLTRCFESADLETALSGIQYKRVTFDVCLNLGETEITARLRWMEDDVEVYGPATVAYD</sequence>
<organism evidence="1 2">
    <name type="scientific">Mycena belliarum</name>
    <dbReference type="NCBI Taxonomy" id="1033014"/>
    <lineage>
        <taxon>Eukaryota</taxon>
        <taxon>Fungi</taxon>
        <taxon>Dikarya</taxon>
        <taxon>Basidiomycota</taxon>
        <taxon>Agaricomycotina</taxon>
        <taxon>Agaricomycetes</taxon>
        <taxon>Agaricomycetidae</taxon>
        <taxon>Agaricales</taxon>
        <taxon>Marasmiineae</taxon>
        <taxon>Mycenaceae</taxon>
        <taxon>Mycena</taxon>
    </lineage>
</organism>
<name>A0AAD6XR40_9AGAR</name>
<dbReference type="SUPFAM" id="SSF53067">
    <property type="entry name" value="Actin-like ATPase domain"/>
    <property type="match status" value="2"/>
</dbReference>
<dbReference type="Gene3D" id="3.30.420.40">
    <property type="match status" value="2"/>
</dbReference>
<accession>A0AAD6XR40</accession>
<dbReference type="Proteomes" id="UP001222325">
    <property type="component" value="Unassembled WGS sequence"/>
</dbReference>
<dbReference type="CDD" id="cd10170">
    <property type="entry name" value="ASKHA_NBD_HSP70"/>
    <property type="match status" value="1"/>
</dbReference>
<comment type="caution">
    <text evidence="1">The sequence shown here is derived from an EMBL/GenBank/DDBJ whole genome shotgun (WGS) entry which is preliminary data.</text>
</comment>
<reference evidence="1" key="1">
    <citation type="submission" date="2023-03" db="EMBL/GenBank/DDBJ databases">
        <title>Massive genome expansion in bonnet fungi (Mycena s.s.) driven by repeated elements and novel gene families across ecological guilds.</title>
        <authorList>
            <consortium name="Lawrence Berkeley National Laboratory"/>
            <person name="Harder C.B."/>
            <person name="Miyauchi S."/>
            <person name="Viragh M."/>
            <person name="Kuo A."/>
            <person name="Thoen E."/>
            <person name="Andreopoulos B."/>
            <person name="Lu D."/>
            <person name="Skrede I."/>
            <person name="Drula E."/>
            <person name="Henrissat B."/>
            <person name="Morin E."/>
            <person name="Kohler A."/>
            <person name="Barry K."/>
            <person name="LaButti K."/>
            <person name="Morin E."/>
            <person name="Salamov A."/>
            <person name="Lipzen A."/>
            <person name="Mereny Z."/>
            <person name="Hegedus B."/>
            <person name="Baldrian P."/>
            <person name="Stursova M."/>
            <person name="Weitz H."/>
            <person name="Taylor A."/>
            <person name="Grigoriev I.V."/>
            <person name="Nagy L.G."/>
            <person name="Martin F."/>
            <person name="Kauserud H."/>
        </authorList>
    </citation>
    <scope>NUCLEOTIDE SEQUENCE</scope>
    <source>
        <strain evidence="1">CBHHK173m</strain>
    </source>
</reference>
<dbReference type="EMBL" id="JARJCN010000031">
    <property type="protein sequence ID" value="KAJ7086445.1"/>
    <property type="molecule type" value="Genomic_DNA"/>
</dbReference>
<proteinExistence type="predicted"/>
<evidence type="ECO:0008006" key="3">
    <source>
        <dbReference type="Google" id="ProtNLM"/>
    </source>
</evidence>
<gene>
    <name evidence="1" type="ORF">B0H15DRAFT_844680</name>
</gene>
<evidence type="ECO:0000313" key="2">
    <source>
        <dbReference type="Proteomes" id="UP001222325"/>
    </source>
</evidence>
<dbReference type="AlphaFoldDB" id="A0AAD6XR40"/>
<evidence type="ECO:0000313" key="1">
    <source>
        <dbReference type="EMBL" id="KAJ7086445.1"/>
    </source>
</evidence>
<dbReference type="PANTHER" id="PTHR14187">
    <property type="entry name" value="ALPHA KINASE/ELONGATION FACTOR 2 KINASE"/>
    <property type="match status" value="1"/>
</dbReference>
<keyword evidence="2" id="KW-1185">Reference proteome</keyword>
<dbReference type="Gene3D" id="3.90.640.10">
    <property type="entry name" value="Actin, Chain A, domain 4"/>
    <property type="match status" value="1"/>
</dbReference>